<keyword evidence="4" id="KW-0862">Zinc</keyword>
<evidence type="ECO:0000259" key="7">
    <source>
        <dbReference type="PROSITE" id="PS50115"/>
    </source>
</evidence>
<name>A0A1V9YPH9_ACHHY</name>
<dbReference type="GO" id="GO:0000139">
    <property type="term" value="C:Golgi membrane"/>
    <property type="evidence" value="ECO:0007669"/>
    <property type="project" value="GOC"/>
</dbReference>
<dbReference type="GO" id="GO:0008270">
    <property type="term" value="F:zinc ion binding"/>
    <property type="evidence" value="ECO:0007669"/>
    <property type="project" value="UniProtKB-KW"/>
</dbReference>
<feature type="region of interest" description="Disordered" evidence="6">
    <location>
        <begin position="150"/>
        <end position="194"/>
    </location>
</feature>
<feature type="domain" description="Arf-GAP" evidence="7">
    <location>
        <begin position="10"/>
        <end position="89"/>
    </location>
</feature>
<dbReference type="Gene3D" id="2.30.42.10">
    <property type="match status" value="2"/>
</dbReference>
<evidence type="ECO:0000256" key="3">
    <source>
        <dbReference type="ARBA" id="ARBA00022771"/>
    </source>
</evidence>
<reference evidence="8 9" key="1">
    <citation type="journal article" date="2014" name="Genome Biol. Evol.">
        <title>The secreted proteins of Achlya hypogyna and Thraustotheca clavata identify the ancestral oomycete secretome and reveal gene acquisitions by horizontal gene transfer.</title>
        <authorList>
            <person name="Misner I."/>
            <person name="Blouin N."/>
            <person name="Leonard G."/>
            <person name="Richards T.A."/>
            <person name="Lane C.E."/>
        </authorList>
    </citation>
    <scope>NUCLEOTIDE SEQUENCE [LARGE SCALE GENOMIC DNA]</scope>
    <source>
        <strain evidence="8 9">ATCC 48635</strain>
    </source>
</reference>
<evidence type="ECO:0000313" key="9">
    <source>
        <dbReference type="Proteomes" id="UP000243579"/>
    </source>
</evidence>
<dbReference type="GO" id="GO:0048205">
    <property type="term" value="P:COPI coating of Golgi vesicle"/>
    <property type="evidence" value="ECO:0007669"/>
    <property type="project" value="TreeGrafter"/>
</dbReference>
<organism evidence="8 9">
    <name type="scientific">Achlya hypogyna</name>
    <name type="common">Oomycete</name>
    <name type="synonym">Protoachlya hypogyna</name>
    <dbReference type="NCBI Taxonomy" id="1202772"/>
    <lineage>
        <taxon>Eukaryota</taxon>
        <taxon>Sar</taxon>
        <taxon>Stramenopiles</taxon>
        <taxon>Oomycota</taxon>
        <taxon>Saprolegniomycetes</taxon>
        <taxon>Saprolegniales</taxon>
        <taxon>Achlyaceae</taxon>
        <taxon>Achlya</taxon>
    </lineage>
</organism>
<feature type="compositionally biased region" description="Low complexity" evidence="6">
    <location>
        <begin position="150"/>
        <end position="161"/>
    </location>
</feature>
<dbReference type="SMART" id="SM00105">
    <property type="entry name" value="ArfGap"/>
    <property type="match status" value="1"/>
</dbReference>
<dbReference type="OrthoDB" id="983479at2759"/>
<evidence type="ECO:0000256" key="6">
    <source>
        <dbReference type="SAM" id="MobiDB-lite"/>
    </source>
</evidence>
<protein>
    <recommendedName>
        <fullName evidence="7">Arf-GAP domain-containing protein</fullName>
    </recommendedName>
</protein>
<keyword evidence="9" id="KW-1185">Reference proteome</keyword>
<dbReference type="InterPro" id="IPR037278">
    <property type="entry name" value="ARFGAP/RecO"/>
</dbReference>
<dbReference type="SUPFAM" id="SSF50156">
    <property type="entry name" value="PDZ domain-like"/>
    <property type="match status" value="2"/>
</dbReference>
<accession>A0A1V9YPH9</accession>
<proteinExistence type="predicted"/>
<evidence type="ECO:0000256" key="2">
    <source>
        <dbReference type="ARBA" id="ARBA00022723"/>
    </source>
</evidence>
<dbReference type="Pfam" id="PF01412">
    <property type="entry name" value="ArfGap"/>
    <property type="match status" value="1"/>
</dbReference>
<dbReference type="InterPro" id="IPR001478">
    <property type="entry name" value="PDZ"/>
</dbReference>
<evidence type="ECO:0000256" key="4">
    <source>
        <dbReference type="ARBA" id="ARBA00022833"/>
    </source>
</evidence>
<dbReference type="GO" id="GO:0005096">
    <property type="term" value="F:GTPase activator activity"/>
    <property type="evidence" value="ECO:0007669"/>
    <property type="project" value="UniProtKB-KW"/>
</dbReference>
<dbReference type="STRING" id="1202772.A0A1V9YPH9"/>
<dbReference type="Proteomes" id="UP000243579">
    <property type="component" value="Unassembled WGS sequence"/>
</dbReference>
<keyword evidence="2" id="KW-0479">Metal-binding</keyword>
<dbReference type="InterPro" id="IPR038508">
    <property type="entry name" value="ArfGAP_dom_sf"/>
</dbReference>
<evidence type="ECO:0000256" key="1">
    <source>
        <dbReference type="ARBA" id="ARBA00022468"/>
    </source>
</evidence>
<evidence type="ECO:0000256" key="5">
    <source>
        <dbReference type="PROSITE-ProRule" id="PRU00288"/>
    </source>
</evidence>
<dbReference type="AlphaFoldDB" id="A0A1V9YPH9"/>
<dbReference type="InterPro" id="IPR001164">
    <property type="entry name" value="ArfGAP_dom"/>
</dbReference>
<sequence>MAAAGAPISPSKESSMRRVAGNDRCADCNKVFPQWSSVTFGILLCLGCAGVHRSLGVQTSFVKSLSMDTWTARDIALLEAGGNGKWNTVCLAVGLYDRPAAEKYTSPVADAYRRRMASATDIPFSALDVLADLDIPPPESLDALCAALPSSGRSSPVRRSSLASLEATGTTPAPRARSATDTLQHRNSMPPRANSSPMFEVKCTLCDDRIDLALLNAHSALCAAVANDVETIEFDAVLGTPTTPLGLSLSKDDAGDTVVSKVTPGGDADVAGVAVGARVVALNAVPMTKFDTIMQSLNVPRPISFRLRYTRHFVPYDIELSEPEVGVTFQTSVHHQVVVTAVDAGGNGARAGILLGSRVVLVNGEAFPVPSDLLRALVKAGRPLSLRLHRYDDGLIRPWTGASCK</sequence>
<dbReference type="PRINTS" id="PR00405">
    <property type="entry name" value="REVINTRACTNG"/>
</dbReference>
<dbReference type="InterPro" id="IPR036034">
    <property type="entry name" value="PDZ_sf"/>
</dbReference>
<dbReference type="PROSITE" id="PS50115">
    <property type="entry name" value="ARFGAP"/>
    <property type="match status" value="1"/>
</dbReference>
<comment type="caution">
    <text evidence="8">The sequence shown here is derived from an EMBL/GenBank/DDBJ whole genome shotgun (WGS) entry which is preliminary data.</text>
</comment>
<dbReference type="SUPFAM" id="SSF57863">
    <property type="entry name" value="ArfGap/RecO-like zinc finger"/>
    <property type="match status" value="1"/>
</dbReference>
<dbReference type="PANTHER" id="PTHR45686:SF4">
    <property type="entry name" value="ADP-RIBOSYLATION FACTOR GTPASE ACTIVATING PROTEIN 3, ISOFORM H"/>
    <property type="match status" value="1"/>
</dbReference>
<gene>
    <name evidence="8" type="ORF">ACHHYP_08507</name>
</gene>
<feature type="compositionally biased region" description="Polar residues" evidence="6">
    <location>
        <begin position="179"/>
        <end position="194"/>
    </location>
</feature>
<evidence type="ECO:0000313" key="8">
    <source>
        <dbReference type="EMBL" id="OQR87580.1"/>
    </source>
</evidence>
<dbReference type="CDD" id="cd08830">
    <property type="entry name" value="ArfGap_ArfGap1"/>
    <property type="match status" value="1"/>
</dbReference>
<keyword evidence="1" id="KW-0343">GTPase activation</keyword>
<dbReference type="SMART" id="SM00228">
    <property type="entry name" value="PDZ"/>
    <property type="match status" value="2"/>
</dbReference>
<dbReference type="PANTHER" id="PTHR45686">
    <property type="entry name" value="ADP-RIBOSYLATION FACTOR GTPASE ACTIVATING PROTEIN 3, ISOFORM H-RELATED"/>
    <property type="match status" value="1"/>
</dbReference>
<keyword evidence="3 5" id="KW-0863">Zinc-finger</keyword>
<dbReference type="EMBL" id="JNBR01001431">
    <property type="protein sequence ID" value="OQR87580.1"/>
    <property type="molecule type" value="Genomic_DNA"/>
</dbReference>
<dbReference type="Gene3D" id="1.10.220.150">
    <property type="entry name" value="Arf GTPase activating protein"/>
    <property type="match status" value="1"/>
</dbReference>